<dbReference type="EMBL" id="CP023322">
    <property type="protein sequence ID" value="ATY58576.1"/>
    <property type="molecule type" value="Genomic_DNA"/>
</dbReference>
<dbReference type="VEuPathDB" id="FungiDB:CCM_06332"/>
<proteinExistence type="predicted"/>
<dbReference type="Pfam" id="PF20174">
    <property type="entry name" value="DUF6540"/>
    <property type="match status" value="1"/>
</dbReference>
<dbReference type="VEuPathDB" id="FungiDB:A9K55_003687"/>
<protein>
    <submittedName>
        <fullName evidence="1">Uncharacterized protein</fullName>
    </submittedName>
</protein>
<evidence type="ECO:0000313" key="2">
    <source>
        <dbReference type="Proteomes" id="UP000323067"/>
    </source>
</evidence>
<dbReference type="Proteomes" id="UP000323067">
    <property type="component" value="Chromosome iv"/>
</dbReference>
<dbReference type="OrthoDB" id="37659at2759"/>
<evidence type="ECO:0000313" key="1">
    <source>
        <dbReference type="EMBL" id="ATY58576.1"/>
    </source>
</evidence>
<gene>
    <name evidence="1" type="ORF">A9K55_003687</name>
</gene>
<dbReference type="AlphaFoldDB" id="A0A2H4S653"/>
<sequence>MFTCSERTSQNHYSCASRNAVFNSTFTRTPLPMSSKRKYSVFVVVFRGEPLDFSKWRHTGLWLVPDDETDKYYFHVCGIPGSFQFEKRTNYDPEFSTKFAGKIPAGDTKLSLSSSELATLLESVAVRNDDPEFNCQQWVQKALLMLFHRGYLDEAQYNAGLDGMIETTMEASDETLA</sequence>
<name>A0A2H4S653_CORMI</name>
<accession>A0A2H4S653</accession>
<reference evidence="1 2" key="1">
    <citation type="journal article" date="2017" name="BMC Genomics">
        <title>Chromosome level assembly and secondary metabolite potential of the parasitic fungus Cordyceps militaris.</title>
        <authorList>
            <person name="Kramer G.J."/>
            <person name="Nodwell J.R."/>
        </authorList>
    </citation>
    <scope>NUCLEOTIDE SEQUENCE [LARGE SCALE GENOMIC DNA]</scope>
    <source>
        <strain evidence="1 2">ATCC 34164</strain>
    </source>
</reference>
<organism evidence="1 2">
    <name type="scientific">Cordyceps militaris</name>
    <name type="common">Caterpillar fungus</name>
    <name type="synonym">Clavaria militaris</name>
    <dbReference type="NCBI Taxonomy" id="73501"/>
    <lineage>
        <taxon>Eukaryota</taxon>
        <taxon>Fungi</taxon>
        <taxon>Dikarya</taxon>
        <taxon>Ascomycota</taxon>
        <taxon>Pezizomycotina</taxon>
        <taxon>Sordariomycetes</taxon>
        <taxon>Hypocreomycetidae</taxon>
        <taxon>Hypocreales</taxon>
        <taxon>Cordycipitaceae</taxon>
        <taxon>Cordyceps</taxon>
    </lineage>
</organism>
<dbReference type="InterPro" id="IPR046670">
    <property type="entry name" value="DUF6540"/>
</dbReference>